<dbReference type="Proteomes" id="UP000218944">
    <property type="component" value="Unassembled WGS sequence"/>
</dbReference>
<gene>
    <name evidence="3" type="ORF">CK936_24815</name>
</gene>
<keyword evidence="1" id="KW-0732">Signal</keyword>
<dbReference type="CDD" id="cd00161">
    <property type="entry name" value="beta-trefoil_Ricin-like"/>
    <property type="match status" value="1"/>
</dbReference>
<dbReference type="SUPFAM" id="SSF50370">
    <property type="entry name" value="Ricin B-like lectins"/>
    <property type="match status" value="1"/>
</dbReference>
<feature type="chain" id="PRO_5012426128" description="Ricin B lectin domain-containing protein" evidence="1">
    <location>
        <begin position="30"/>
        <end position="173"/>
    </location>
</feature>
<proteinExistence type="predicted"/>
<comment type="caution">
    <text evidence="3">The sequence shown here is derived from an EMBL/GenBank/DDBJ whole genome shotgun (WGS) entry which is preliminary data.</text>
</comment>
<feature type="signal peptide" evidence="1">
    <location>
        <begin position="1"/>
        <end position="29"/>
    </location>
</feature>
<keyword evidence="4" id="KW-1185">Reference proteome</keyword>
<dbReference type="Gene3D" id="2.80.10.50">
    <property type="match status" value="2"/>
</dbReference>
<protein>
    <recommendedName>
        <fullName evidence="2">Ricin B lectin domain-containing protein</fullName>
    </recommendedName>
</protein>
<organism evidence="3 4">
    <name type="scientific">Streptomyces albireticuli</name>
    <dbReference type="NCBI Taxonomy" id="1940"/>
    <lineage>
        <taxon>Bacteria</taxon>
        <taxon>Bacillati</taxon>
        <taxon>Actinomycetota</taxon>
        <taxon>Actinomycetes</taxon>
        <taxon>Kitasatosporales</taxon>
        <taxon>Streptomycetaceae</taxon>
        <taxon>Streptomyces</taxon>
    </lineage>
</organism>
<evidence type="ECO:0000256" key="1">
    <source>
        <dbReference type="SAM" id="SignalP"/>
    </source>
</evidence>
<reference evidence="3 4" key="1">
    <citation type="submission" date="2017-08" db="EMBL/GenBank/DDBJ databases">
        <title>Genome sequence of Streptomyces albireticuli NRRL B-1670.</title>
        <authorList>
            <person name="Graham D.E."/>
            <person name="Mahan K.M."/>
            <person name="Klingeman D.M."/>
            <person name="Hettich R.L."/>
            <person name="Parry R.J."/>
            <person name="Spain J.C."/>
        </authorList>
    </citation>
    <scope>NUCLEOTIDE SEQUENCE [LARGE SCALE GENOMIC DNA]</scope>
    <source>
        <strain evidence="3 4">NRRL B-1670</strain>
    </source>
</reference>
<dbReference type="EMBL" id="NSJV01000472">
    <property type="protein sequence ID" value="PAU46304.1"/>
    <property type="molecule type" value="Genomic_DNA"/>
</dbReference>
<dbReference type="PROSITE" id="PS50231">
    <property type="entry name" value="RICIN_B_LECTIN"/>
    <property type="match status" value="1"/>
</dbReference>
<dbReference type="SMART" id="SM00458">
    <property type="entry name" value="RICIN"/>
    <property type="match status" value="1"/>
</dbReference>
<name>A0A2A2D444_9ACTN</name>
<evidence type="ECO:0000313" key="3">
    <source>
        <dbReference type="EMBL" id="PAU46304.1"/>
    </source>
</evidence>
<dbReference type="RefSeq" id="WP_095583192.1">
    <property type="nucleotide sequence ID" value="NZ_JAJQQQ010000003.1"/>
</dbReference>
<dbReference type="AlphaFoldDB" id="A0A2A2D444"/>
<sequence length="173" mass="18579">MELTYRSVRVLAAAAFVVSGVLVTSSASADTARQEQEQTKSGAKAAGVQIVSNYNNRCLNVAHLNTGDGVSVQMYDCDGSPSRRWTPNGNEFRSDLSGKCLEPALDNGDNGAAVQVFSCSGLKRQGWHWNGTELHTDLNHRCLTITDANWWAGASVTLRDCVAGAGHQQWHAG</sequence>
<feature type="domain" description="Ricin B lectin" evidence="2">
    <location>
        <begin position="46"/>
        <end position="173"/>
    </location>
</feature>
<evidence type="ECO:0000313" key="4">
    <source>
        <dbReference type="Proteomes" id="UP000218944"/>
    </source>
</evidence>
<evidence type="ECO:0000259" key="2">
    <source>
        <dbReference type="SMART" id="SM00458"/>
    </source>
</evidence>
<dbReference type="InterPro" id="IPR035992">
    <property type="entry name" value="Ricin_B-like_lectins"/>
</dbReference>
<dbReference type="Pfam" id="PF00652">
    <property type="entry name" value="Ricin_B_lectin"/>
    <property type="match status" value="1"/>
</dbReference>
<accession>A0A2A2D444</accession>
<dbReference type="InterPro" id="IPR000772">
    <property type="entry name" value="Ricin_B_lectin"/>
</dbReference>